<dbReference type="Pfam" id="PF13529">
    <property type="entry name" value="Peptidase_C39_2"/>
    <property type="match status" value="1"/>
</dbReference>
<dbReference type="RefSeq" id="WP_322444895.1">
    <property type="nucleotide sequence ID" value="NZ_JAXOFX010000001.1"/>
</dbReference>
<dbReference type="EMBL" id="JAXOFX010000001">
    <property type="protein sequence ID" value="MDZ5470597.1"/>
    <property type="molecule type" value="Genomic_DNA"/>
</dbReference>
<evidence type="ECO:0000313" key="2">
    <source>
        <dbReference type="EMBL" id="MDZ5470597.1"/>
    </source>
</evidence>
<protein>
    <submittedName>
        <fullName evidence="2">C39 family peptidase</fullName>
    </submittedName>
</protein>
<comment type="caution">
    <text evidence="2">The sequence shown here is derived from an EMBL/GenBank/DDBJ whole genome shotgun (WGS) entry which is preliminary data.</text>
</comment>
<evidence type="ECO:0000259" key="1">
    <source>
        <dbReference type="Pfam" id="PF13529"/>
    </source>
</evidence>
<proteinExistence type="predicted"/>
<sequence length="293" mass="33487">MKNKLCFVAALFPLLGCSHYDTFQEPNFQKDSVESEHFQTQNSNKIFYKQSVTNVNDAHSKDKKQTNLKKNIEKQVYDKKITDKKEIDQEVNAEKKAKVLLDVPLIKQNPELRYGCEVTSLAMVLQYTGVQTDKMELYERIKKDPDPILKSKGDILKWGNPADGFVGDMTGKSAGYAVFDGPIADLVNDYLPGRAVNLTNKNFEEILTHVSNRNPVVIWTTGDYRLPDRWESWTHKGVRIKTPLDLHAVVLVGYDTENVYLNDPLSGRKQVKVSKERFIASWKALKNRAVSYK</sequence>
<reference evidence="2 3" key="1">
    <citation type="submission" date="2023-11" db="EMBL/GenBank/DDBJ databases">
        <title>Bacillus jintuensis, isolated from a mudflat on the Beibu Gulf coast.</title>
        <authorList>
            <person name="Li M."/>
        </authorList>
    </citation>
    <scope>NUCLEOTIDE SEQUENCE [LARGE SCALE GENOMIC DNA]</scope>
    <source>
        <strain evidence="2 3">31A1R</strain>
    </source>
</reference>
<keyword evidence="3" id="KW-1185">Reference proteome</keyword>
<evidence type="ECO:0000313" key="3">
    <source>
        <dbReference type="Proteomes" id="UP001290455"/>
    </source>
</evidence>
<dbReference type="PANTHER" id="PTHR37806:SF1">
    <property type="entry name" value="PEPTIDASE C39-LIKE DOMAIN-CONTAINING PROTEIN"/>
    <property type="match status" value="1"/>
</dbReference>
<dbReference type="Proteomes" id="UP001290455">
    <property type="component" value="Unassembled WGS sequence"/>
</dbReference>
<organism evidence="2 3">
    <name type="scientific">Robertmurraya mangrovi</name>
    <dbReference type="NCBI Taxonomy" id="3098077"/>
    <lineage>
        <taxon>Bacteria</taxon>
        <taxon>Bacillati</taxon>
        <taxon>Bacillota</taxon>
        <taxon>Bacilli</taxon>
        <taxon>Bacillales</taxon>
        <taxon>Bacillaceae</taxon>
        <taxon>Robertmurraya</taxon>
    </lineage>
</organism>
<gene>
    <name evidence="2" type="ORF">SM124_02425</name>
</gene>
<accession>A0ABU5ITW5</accession>
<dbReference type="Gene3D" id="3.90.70.10">
    <property type="entry name" value="Cysteine proteinases"/>
    <property type="match status" value="1"/>
</dbReference>
<dbReference type="InterPro" id="IPR039564">
    <property type="entry name" value="Peptidase_C39-like"/>
</dbReference>
<feature type="domain" description="Peptidase C39-like" evidence="1">
    <location>
        <begin position="101"/>
        <end position="264"/>
    </location>
</feature>
<dbReference type="PANTHER" id="PTHR37806">
    <property type="entry name" value="LMO0724 PROTEIN"/>
    <property type="match status" value="1"/>
</dbReference>
<name>A0ABU5ITW5_9BACI</name>